<evidence type="ECO:0000313" key="4">
    <source>
        <dbReference type="Proteomes" id="UP000259211"/>
    </source>
</evidence>
<accession>A0A3E2DNB2</accession>
<dbReference type="AlphaFoldDB" id="A0A3E2DNB2"/>
<comment type="caution">
    <text evidence="3">The sequence shown here is derived from an EMBL/GenBank/DDBJ whole genome shotgun (WGS) entry which is preliminary data.</text>
</comment>
<gene>
    <name evidence="3" type="ORF">CHT91_00145</name>
</gene>
<feature type="domain" description="Glycosyltransferase 2-like" evidence="2">
    <location>
        <begin position="5"/>
        <end position="104"/>
    </location>
</feature>
<dbReference type="EMBL" id="NOWI01000001">
    <property type="protein sequence ID" value="RFT46784.1"/>
    <property type="molecule type" value="Genomic_DNA"/>
</dbReference>
<dbReference type="CDD" id="cd00761">
    <property type="entry name" value="Glyco_tranf_GTA_type"/>
    <property type="match status" value="1"/>
</dbReference>
<dbReference type="InterPro" id="IPR029044">
    <property type="entry name" value="Nucleotide-diphossugar_trans"/>
</dbReference>
<reference evidence="3 4" key="1">
    <citation type="submission" date="2017-07" db="EMBL/GenBank/DDBJ databases">
        <authorList>
            <person name="Sun Z.S."/>
            <person name="Albrecht U."/>
            <person name="Echele G."/>
            <person name="Lee C.C."/>
        </authorList>
    </citation>
    <scope>NUCLEOTIDE SEQUENCE [LARGE SCALE GENOMIC DNA]</scope>
    <source>
        <strain evidence="3 4">P16-029</strain>
    </source>
</reference>
<dbReference type="SUPFAM" id="SSF53448">
    <property type="entry name" value="Nucleotide-diphospho-sugar transferases"/>
    <property type="match status" value="2"/>
</dbReference>
<proteinExistence type="predicted"/>
<evidence type="ECO:0000259" key="2">
    <source>
        <dbReference type="Pfam" id="PF00535"/>
    </source>
</evidence>
<name>A0A3E2DNB2_9ACTN</name>
<dbReference type="Pfam" id="PF00535">
    <property type="entry name" value="Glycos_transf_2"/>
    <property type="match status" value="2"/>
</dbReference>
<feature type="region of interest" description="Disordered" evidence="1">
    <location>
        <begin position="517"/>
        <end position="536"/>
    </location>
</feature>
<dbReference type="RefSeq" id="WP_065673033.1">
    <property type="nucleotide sequence ID" value="NZ_LYSN01000002.1"/>
</dbReference>
<feature type="domain" description="Glycosyltransferase 2-like" evidence="2">
    <location>
        <begin position="222"/>
        <end position="330"/>
    </location>
</feature>
<dbReference type="Gene3D" id="3.90.550.10">
    <property type="entry name" value="Spore Coat Polysaccharide Biosynthesis Protein SpsA, Chain A"/>
    <property type="match status" value="2"/>
</dbReference>
<dbReference type="PANTHER" id="PTHR43179:SF7">
    <property type="entry name" value="RHAMNOSYLTRANSFERASE WBBL"/>
    <property type="match status" value="1"/>
</dbReference>
<protein>
    <recommendedName>
        <fullName evidence="2">Glycosyltransferase 2-like domain-containing protein</fullName>
    </recommendedName>
</protein>
<dbReference type="Proteomes" id="UP000259211">
    <property type="component" value="Unassembled WGS sequence"/>
</dbReference>
<sequence>MTDVTVIIAVSEEWGSLPRQLQALADQVDPPDFEVLLADSGCRRDLSGLVKGWQERLDIREVDATARPGDGYARNVATSFATGDVVMFTGTDVAVSSDWIRRGIDAGRGAVVFTGADSDESVAVRASGNFGVSRLAMIAAGGFDASLSGKDADDDLLHRLAEGGHSVTRVPGMTVVPASVAGPERGALSARVRGFFTQRSPGAGPDVGAGLDAATSDLPSVSVVIPHYGEVSPTMEVVGDLMTQDGVDSVEIIVSDDCSPVPFPDGDGWEVVRSTVNGGYGAACNRGAATASGDFVLFLNSDVTVGHDFLRRFLAAAKPWGRAITAPAVRQADHPAPVARFWGKPHQYIANWATPGARFHGQEWFDRLQGQDVTSVKAATRSGRGVAVDWVAGVAHMMPLEDFRAVGGFDEDYFMYCEEMDLHRRLHEERGLKAVYLPQVEIGHVGGGSSSTDRVRSWNVDGQFRFFDKWGGTRRFLAGMVATSVLNAGWNVVKKARGADVDPAETFSDEWSTIMHGWQHRGDTGPQRAASRRAGP</sequence>
<organism evidence="3 4">
    <name type="scientific">Cutibacterium avidum</name>
    <dbReference type="NCBI Taxonomy" id="33010"/>
    <lineage>
        <taxon>Bacteria</taxon>
        <taxon>Bacillati</taxon>
        <taxon>Actinomycetota</taxon>
        <taxon>Actinomycetes</taxon>
        <taxon>Propionibacteriales</taxon>
        <taxon>Propionibacteriaceae</taxon>
        <taxon>Cutibacterium</taxon>
    </lineage>
</organism>
<dbReference type="InterPro" id="IPR001173">
    <property type="entry name" value="Glyco_trans_2-like"/>
</dbReference>
<evidence type="ECO:0000313" key="3">
    <source>
        <dbReference type="EMBL" id="RFT46784.1"/>
    </source>
</evidence>
<dbReference type="GO" id="GO:0016757">
    <property type="term" value="F:glycosyltransferase activity"/>
    <property type="evidence" value="ECO:0007669"/>
    <property type="project" value="UniProtKB-KW"/>
</dbReference>
<dbReference type="PANTHER" id="PTHR43179">
    <property type="entry name" value="RHAMNOSYLTRANSFERASE WBBL"/>
    <property type="match status" value="1"/>
</dbReference>
<evidence type="ECO:0000256" key="1">
    <source>
        <dbReference type="SAM" id="MobiDB-lite"/>
    </source>
</evidence>